<evidence type="ECO:0000313" key="1">
    <source>
        <dbReference type="EMBL" id="KRO28042.1"/>
    </source>
</evidence>
<gene>
    <name evidence="1" type="ORF">DY78_GL002719</name>
</gene>
<sequence length="58" mass="7089">MSNDWFDEWRSNFKPLDIEHANEEELLHYRMLGMTEHDEERVLKRAKELGIWSEINKA</sequence>
<dbReference type="AlphaFoldDB" id="A0A0R2NYZ6"/>
<dbReference type="RefSeq" id="WP_156093506.1">
    <property type="nucleotide sequence ID" value="NZ_AYGX02000055.1"/>
</dbReference>
<dbReference type="EMBL" id="AYGX02000055">
    <property type="protein sequence ID" value="KRO28042.1"/>
    <property type="molecule type" value="Genomic_DNA"/>
</dbReference>
<comment type="caution">
    <text evidence="1">The sequence shown here is derived from an EMBL/GenBank/DDBJ whole genome shotgun (WGS) entry which is preliminary data.</text>
</comment>
<proteinExistence type="predicted"/>
<reference evidence="1 2" key="1">
    <citation type="journal article" date="2015" name="Genome Announc.">
        <title>Expanding the biotechnology potential of lactobacilli through comparative genomics of 213 strains and associated genera.</title>
        <authorList>
            <person name="Sun Z."/>
            <person name="Harris H.M."/>
            <person name="McCann A."/>
            <person name="Guo C."/>
            <person name="Argimon S."/>
            <person name="Zhang W."/>
            <person name="Yang X."/>
            <person name="Jeffery I.B."/>
            <person name="Cooney J.C."/>
            <person name="Kagawa T.F."/>
            <person name="Liu W."/>
            <person name="Song Y."/>
            <person name="Salvetti E."/>
            <person name="Wrobel A."/>
            <person name="Rasinkangas P."/>
            <person name="Parkhill J."/>
            <person name="Rea M.C."/>
            <person name="O'Sullivan O."/>
            <person name="Ritari J."/>
            <person name="Douillard F.P."/>
            <person name="Paul Ross R."/>
            <person name="Yang R."/>
            <person name="Briner A.E."/>
            <person name="Felis G.E."/>
            <person name="de Vos W.M."/>
            <person name="Barrangou R."/>
            <person name="Klaenhammer T.R."/>
            <person name="Caufield P.W."/>
            <person name="Cui Y."/>
            <person name="Zhang H."/>
            <person name="O'Toole P.W."/>
        </authorList>
    </citation>
    <scope>NUCLEOTIDE SEQUENCE [LARGE SCALE GENOMIC DNA]</scope>
    <source>
        <strain evidence="1 2">DSM 21115</strain>
    </source>
</reference>
<accession>A0A0R2NYZ6</accession>
<keyword evidence="2" id="KW-1185">Reference proteome</keyword>
<evidence type="ECO:0000313" key="2">
    <source>
        <dbReference type="Proteomes" id="UP000050920"/>
    </source>
</evidence>
<dbReference type="Proteomes" id="UP000050920">
    <property type="component" value="Unassembled WGS sequence"/>
</dbReference>
<name>A0A0R2NYZ6_9LACO</name>
<protein>
    <submittedName>
        <fullName evidence="1">Uncharacterized protein</fullName>
    </submittedName>
</protein>
<organism evidence="1 2">
    <name type="scientific">Lactiplantibacillus fabifermentans DSM 21115</name>
    <dbReference type="NCBI Taxonomy" id="1413187"/>
    <lineage>
        <taxon>Bacteria</taxon>
        <taxon>Bacillati</taxon>
        <taxon>Bacillota</taxon>
        <taxon>Bacilli</taxon>
        <taxon>Lactobacillales</taxon>
        <taxon>Lactobacillaceae</taxon>
        <taxon>Lactiplantibacillus</taxon>
    </lineage>
</organism>